<evidence type="ECO:0000256" key="3">
    <source>
        <dbReference type="RuleBase" id="RU000363"/>
    </source>
</evidence>
<evidence type="ECO:0000256" key="4">
    <source>
        <dbReference type="SAM" id="Phobius"/>
    </source>
</evidence>
<dbReference type="InterPro" id="IPR051019">
    <property type="entry name" value="VLCFA-Steroid_DH"/>
</dbReference>
<comment type="caution">
    <text evidence="5">The sequence shown here is derived from an EMBL/GenBank/DDBJ whole genome shotgun (WGS) entry which is preliminary data.</text>
</comment>
<dbReference type="InterPro" id="IPR002347">
    <property type="entry name" value="SDR_fam"/>
</dbReference>
<dbReference type="AlphaFoldDB" id="A0A5A7QPK2"/>
<dbReference type="OrthoDB" id="5545019at2759"/>
<dbReference type="Pfam" id="PF00106">
    <property type="entry name" value="adh_short"/>
    <property type="match status" value="1"/>
</dbReference>
<dbReference type="Proteomes" id="UP000325081">
    <property type="component" value="Unassembled WGS sequence"/>
</dbReference>
<keyword evidence="4" id="KW-0472">Membrane</keyword>
<organism evidence="5 6">
    <name type="scientific">Striga asiatica</name>
    <name type="common">Asiatic witchweed</name>
    <name type="synonym">Buchnera asiatica</name>
    <dbReference type="NCBI Taxonomy" id="4170"/>
    <lineage>
        <taxon>Eukaryota</taxon>
        <taxon>Viridiplantae</taxon>
        <taxon>Streptophyta</taxon>
        <taxon>Embryophyta</taxon>
        <taxon>Tracheophyta</taxon>
        <taxon>Spermatophyta</taxon>
        <taxon>Magnoliopsida</taxon>
        <taxon>eudicotyledons</taxon>
        <taxon>Gunneridae</taxon>
        <taxon>Pentapetalae</taxon>
        <taxon>asterids</taxon>
        <taxon>lamiids</taxon>
        <taxon>Lamiales</taxon>
        <taxon>Orobanchaceae</taxon>
        <taxon>Buchnereae</taxon>
        <taxon>Striga</taxon>
    </lineage>
</organism>
<dbReference type="PIRSF" id="PIRSF000126">
    <property type="entry name" value="11-beta-HSD1"/>
    <property type="match status" value="1"/>
</dbReference>
<evidence type="ECO:0000256" key="1">
    <source>
        <dbReference type="ARBA" id="ARBA00022857"/>
    </source>
</evidence>
<keyword evidence="1" id="KW-0521">NADP</keyword>
<dbReference type="PANTHER" id="PTHR43899:SF26">
    <property type="entry name" value="ENOYL-(ACYL CARRIER) REDUCTASE"/>
    <property type="match status" value="1"/>
</dbReference>
<dbReference type="Gene3D" id="3.40.50.720">
    <property type="entry name" value="NAD(P)-binding Rossmann-like Domain"/>
    <property type="match status" value="1"/>
</dbReference>
<accession>A0A5A7QPK2</accession>
<keyword evidence="4" id="KW-1133">Transmembrane helix</keyword>
<name>A0A5A7QPK2_STRAF</name>
<protein>
    <submittedName>
        <fullName evidence="5">Very-long-chain 3-oxoacyl-CoA reductase-like protein At1g24470</fullName>
    </submittedName>
</protein>
<dbReference type="PRINTS" id="PR00080">
    <property type="entry name" value="SDRFAMILY"/>
</dbReference>
<evidence type="ECO:0000313" key="6">
    <source>
        <dbReference type="Proteomes" id="UP000325081"/>
    </source>
</evidence>
<dbReference type="EMBL" id="BKCP01007848">
    <property type="protein sequence ID" value="GER47315.1"/>
    <property type="molecule type" value="Genomic_DNA"/>
</dbReference>
<dbReference type="PANTHER" id="PTHR43899">
    <property type="entry name" value="RH59310P"/>
    <property type="match status" value="1"/>
</dbReference>
<dbReference type="FunFam" id="3.40.50.720:FF:000137">
    <property type="entry name" value="Hydroxysteroid (17-beta) dehydrogenase 3"/>
    <property type="match status" value="1"/>
</dbReference>
<keyword evidence="6" id="KW-1185">Reference proteome</keyword>
<feature type="non-terminal residue" evidence="5">
    <location>
        <position position="1"/>
    </location>
</feature>
<dbReference type="GO" id="GO:0045703">
    <property type="term" value="F:ketoreductase activity"/>
    <property type="evidence" value="ECO:0007669"/>
    <property type="project" value="TreeGrafter"/>
</dbReference>
<proteinExistence type="inferred from homology"/>
<keyword evidence="4" id="KW-0812">Transmembrane</keyword>
<comment type="similarity">
    <text evidence="3">Belongs to the short-chain dehydrogenases/reductases (SDR) family.</text>
</comment>
<feature type="transmembrane region" description="Helical" evidence="4">
    <location>
        <begin position="12"/>
        <end position="36"/>
    </location>
</feature>
<dbReference type="PRINTS" id="PR00081">
    <property type="entry name" value="GDHRDH"/>
</dbReference>
<dbReference type="InterPro" id="IPR036291">
    <property type="entry name" value="NAD(P)-bd_dom_sf"/>
</dbReference>
<gene>
    <name evidence="5" type="ORF">STAS_24410</name>
</gene>
<dbReference type="CDD" id="cd05356">
    <property type="entry name" value="17beta-HSD1_like_SDR_c"/>
    <property type="match status" value="1"/>
</dbReference>
<evidence type="ECO:0000313" key="5">
    <source>
        <dbReference type="EMBL" id="GER47315.1"/>
    </source>
</evidence>
<dbReference type="SUPFAM" id="SSF51735">
    <property type="entry name" value="NAD(P)-binding Rossmann-fold domains"/>
    <property type="match status" value="1"/>
</dbReference>
<evidence type="ECO:0000256" key="2">
    <source>
        <dbReference type="ARBA" id="ARBA00023002"/>
    </source>
</evidence>
<sequence>KKKKREMLSPFWILFISSLGFVYLIKNFILVLKWIWSSFFRASKDLKSYGSWALVTGSTDGIGKAFAFKLAEKGLKLVLVSRDSGKLERISKEIKEKNPLIDIIILEVDFSGDALSWVGRIKEAIKGLDIGVLINNVGVTYPRAMYFHDVDERIWMNLVRVNVESTSHVTKAVVPGMVERGRGVIVNIGSGASHVVPSHPLYAVYAATKAYVDQVSRSLYVEYKQHGIDVQCQVPLYVSTRMASRVAYVEKSTVFIPTAEKYVEAAVKLIGQDEARCSPYWAHSLQWFFASMLPDCVLDAWRLSIGIERMKHNNPVDA</sequence>
<dbReference type="GO" id="GO:0005783">
    <property type="term" value="C:endoplasmic reticulum"/>
    <property type="evidence" value="ECO:0007669"/>
    <property type="project" value="TreeGrafter"/>
</dbReference>
<reference evidence="6" key="1">
    <citation type="journal article" date="2019" name="Curr. Biol.">
        <title>Genome Sequence of Striga asiatica Provides Insight into the Evolution of Plant Parasitism.</title>
        <authorList>
            <person name="Yoshida S."/>
            <person name="Kim S."/>
            <person name="Wafula E.K."/>
            <person name="Tanskanen J."/>
            <person name="Kim Y.M."/>
            <person name="Honaas L."/>
            <person name="Yang Z."/>
            <person name="Spallek T."/>
            <person name="Conn C.E."/>
            <person name="Ichihashi Y."/>
            <person name="Cheong K."/>
            <person name="Cui S."/>
            <person name="Der J.P."/>
            <person name="Gundlach H."/>
            <person name="Jiao Y."/>
            <person name="Hori C."/>
            <person name="Ishida J.K."/>
            <person name="Kasahara H."/>
            <person name="Kiba T."/>
            <person name="Kim M.S."/>
            <person name="Koo N."/>
            <person name="Laohavisit A."/>
            <person name="Lee Y.H."/>
            <person name="Lumba S."/>
            <person name="McCourt P."/>
            <person name="Mortimer J.C."/>
            <person name="Mutuku J.M."/>
            <person name="Nomura T."/>
            <person name="Sasaki-Sekimoto Y."/>
            <person name="Seto Y."/>
            <person name="Wang Y."/>
            <person name="Wakatake T."/>
            <person name="Sakakibara H."/>
            <person name="Demura T."/>
            <person name="Yamaguchi S."/>
            <person name="Yoneyama K."/>
            <person name="Manabe R.I."/>
            <person name="Nelson D.C."/>
            <person name="Schulman A.H."/>
            <person name="Timko M.P."/>
            <person name="dePamphilis C.W."/>
            <person name="Choi D."/>
            <person name="Shirasu K."/>
        </authorList>
    </citation>
    <scope>NUCLEOTIDE SEQUENCE [LARGE SCALE GENOMIC DNA]</scope>
    <source>
        <strain evidence="6">cv. UVA1</strain>
    </source>
</reference>
<keyword evidence="2" id="KW-0560">Oxidoreductase</keyword>